<sequence>MIEVVIVAALVLWSAVVVFKKVFPQTAKSVFMQLSTACAKQGWLTLAKWLKPATVLGCGGSCGCSSTEDSAQKKPEVQAVKWK</sequence>
<comment type="caution">
    <text evidence="2">The sequence shown here is derived from an EMBL/GenBank/DDBJ whole genome shotgun (WGS) entry which is preliminary data.</text>
</comment>
<dbReference type="Pfam" id="PF20228">
    <property type="entry name" value="DUF6587"/>
    <property type="match status" value="1"/>
</dbReference>
<dbReference type="EMBL" id="JABERL010000008">
    <property type="protein sequence ID" value="NNH76728.1"/>
    <property type="molecule type" value="Genomic_DNA"/>
</dbReference>
<protein>
    <submittedName>
        <fullName evidence="2">Uncharacterized protein</fullName>
    </submittedName>
</protein>
<gene>
    <name evidence="2" type="ORF">HLH17_03345</name>
</gene>
<evidence type="ECO:0000313" key="3">
    <source>
        <dbReference type="Proteomes" id="UP000569202"/>
    </source>
</evidence>
<dbReference type="Proteomes" id="UP000569202">
    <property type="component" value="Unassembled WGS sequence"/>
</dbReference>
<evidence type="ECO:0000256" key="1">
    <source>
        <dbReference type="SAM" id="MobiDB-lite"/>
    </source>
</evidence>
<feature type="region of interest" description="Disordered" evidence="1">
    <location>
        <begin position="63"/>
        <end position="83"/>
    </location>
</feature>
<organism evidence="2 3">
    <name type="scientific">Acinetobacter terrae</name>
    <dbReference type="NCBI Taxonomy" id="2731247"/>
    <lineage>
        <taxon>Bacteria</taxon>
        <taxon>Pseudomonadati</taxon>
        <taxon>Pseudomonadota</taxon>
        <taxon>Gammaproteobacteria</taxon>
        <taxon>Moraxellales</taxon>
        <taxon>Moraxellaceae</taxon>
        <taxon>Acinetobacter</taxon>
        <taxon>Acinetobacter Taxon 24</taxon>
    </lineage>
</organism>
<proteinExistence type="predicted"/>
<dbReference type="InterPro" id="IPR046494">
    <property type="entry name" value="DUF6587"/>
</dbReference>
<evidence type="ECO:0000313" key="2">
    <source>
        <dbReference type="EMBL" id="NNH76728.1"/>
    </source>
</evidence>
<accession>A0A7Y2WAJ1</accession>
<dbReference type="AlphaFoldDB" id="A0A7Y2WAJ1"/>
<dbReference type="RefSeq" id="WP_171539862.1">
    <property type="nucleotide sequence ID" value="NZ_JABERL010000008.1"/>
</dbReference>
<reference evidence="2 3" key="1">
    <citation type="submission" date="2020-04" db="EMBL/GenBank/DDBJ databases">
        <title>Acinetobacter Taxon 24.</title>
        <authorList>
            <person name="Nemec A."/>
            <person name="Radolfova-Krizova L."/>
            <person name="Higgins P.G."/>
            <person name="Spanelova P."/>
        </authorList>
    </citation>
    <scope>NUCLEOTIDE SEQUENCE [LARGE SCALE GENOMIC DNA]</scope>
    <source>
        <strain evidence="2 3">ANC 5380</strain>
    </source>
</reference>
<name>A0A7Y2WAJ1_9GAMM</name>